<protein>
    <submittedName>
        <fullName evidence="1">Uncharacterized protein</fullName>
    </submittedName>
</protein>
<reference evidence="1" key="2">
    <citation type="submission" date="2007-03" db="EMBL/GenBank/DDBJ databases">
        <authorList>
            <consortium name="The International Medicago Genome Annotation Group"/>
        </authorList>
    </citation>
    <scope>NUCLEOTIDE SEQUENCE</scope>
</reference>
<evidence type="ECO:0000313" key="1">
    <source>
        <dbReference type="EMBL" id="ABN05678.1"/>
    </source>
</evidence>
<proteinExistence type="predicted"/>
<organism evidence="1">
    <name type="scientific">Medicago truncatula</name>
    <name type="common">Barrel medic</name>
    <name type="synonym">Medicago tribuloides</name>
    <dbReference type="NCBI Taxonomy" id="3880"/>
    <lineage>
        <taxon>Eukaryota</taxon>
        <taxon>Viridiplantae</taxon>
        <taxon>Streptophyta</taxon>
        <taxon>Embryophyta</taxon>
        <taxon>Tracheophyta</taxon>
        <taxon>Spermatophyta</taxon>
        <taxon>Magnoliopsida</taxon>
        <taxon>eudicotyledons</taxon>
        <taxon>Gunneridae</taxon>
        <taxon>Pentapetalae</taxon>
        <taxon>rosids</taxon>
        <taxon>fabids</taxon>
        <taxon>Fabales</taxon>
        <taxon>Fabaceae</taxon>
        <taxon>Papilionoideae</taxon>
        <taxon>50 kb inversion clade</taxon>
        <taxon>NPAAA clade</taxon>
        <taxon>Hologalegina</taxon>
        <taxon>IRL clade</taxon>
        <taxon>Trifolieae</taxon>
        <taxon>Medicago</taxon>
    </lineage>
</organism>
<dbReference type="EMBL" id="AC147963">
    <property type="protein sequence ID" value="ABN05678.1"/>
    <property type="molecule type" value="Genomic_DNA"/>
</dbReference>
<dbReference type="AlphaFoldDB" id="A2Q159"/>
<accession>A2Q159</accession>
<name>A2Q159_MEDTR</name>
<sequence>MSPNASSSLINRGETPTMTATMKSDLPWFQMWNSKWSKTAQELEQVDVSQVHKSDLHRVKFQKDFFSRK</sequence>
<gene>
    <name evidence="1" type="ORF">MtrDRAFT_AC147963g25v2</name>
</gene>
<reference evidence="1" key="1">
    <citation type="submission" date="2004-04" db="EMBL/GenBank/DDBJ databases">
        <authorList>
            <person name="Town C.D."/>
        </authorList>
    </citation>
    <scope>NUCLEOTIDE SEQUENCE</scope>
</reference>